<keyword evidence="6 11" id="KW-0812">Transmembrane</keyword>
<evidence type="ECO:0000259" key="12">
    <source>
        <dbReference type="Pfam" id="PF11356"/>
    </source>
</evidence>
<keyword evidence="8 11" id="KW-1133">Transmembrane helix</keyword>
<dbReference type="NCBIfam" id="TIGR01713">
    <property type="entry name" value="typeII_sec_gspC"/>
    <property type="match status" value="1"/>
</dbReference>
<dbReference type="InterPro" id="IPR001639">
    <property type="entry name" value="T2SS_protein-GspC"/>
</dbReference>
<gene>
    <name evidence="13" type="primary">gspC</name>
    <name evidence="13" type="ORF">ELS82_02960</name>
</gene>
<evidence type="ECO:0000256" key="1">
    <source>
        <dbReference type="ARBA" id="ARBA00004533"/>
    </source>
</evidence>
<reference evidence="13 14" key="1">
    <citation type="submission" date="2019-01" db="EMBL/GenBank/DDBJ databases">
        <title>Vibrio BEI176 sp. nov, a marine bacterium isolated from China: eastern marignal seas.</title>
        <authorList>
            <person name="Li B."/>
        </authorList>
    </citation>
    <scope>NUCLEOTIDE SEQUENCE [LARGE SCALE GENOMIC DNA]</scope>
    <source>
        <strain evidence="13 14">BEI176</strain>
    </source>
</reference>
<dbReference type="InterPro" id="IPR036034">
    <property type="entry name" value="PDZ_sf"/>
</dbReference>
<dbReference type="GO" id="GO:0015628">
    <property type="term" value="P:protein secretion by the type II secretion system"/>
    <property type="evidence" value="ECO:0007669"/>
    <property type="project" value="InterPro"/>
</dbReference>
<dbReference type="AlphaFoldDB" id="A0A4Y8WJ18"/>
<evidence type="ECO:0000256" key="9">
    <source>
        <dbReference type="ARBA" id="ARBA00023136"/>
    </source>
</evidence>
<dbReference type="GO" id="GO:0015627">
    <property type="term" value="C:type II protein secretion system complex"/>
    <property type="evidence" value="ECO:0007669"/>
    <property type="project" value="InterPro"/>
</dbReference>
<dbReference type="EMBL" id="SATR01000003">
    <property type="protein sequence ID" value="TFH92927.1"/>
    <property type="molecule type" value="Genomic_DNA"/>
</dbReference>
<evidence type="ECO:0000256" key="4">
    <source>
        <dbReference type="ARBA" id="ARBA00022475"/>
    </source>
</evidence>
<dbReference type="Gene3D" id="2.30.42.10">
    <property type="match status" value="1"/>
</dbReference>
<keyword evidence="9 11" id="KW-0472">Membrane</keyword>
<dbReference type="GO" id="GO:0005886">
    <property type="term" value="C:plasma membrane"/>
    <property type="evidence" value="ECO:0007669"/>
    <property type="project" value="UniProtKB-SubCell"/>
</dbReference>
<comment type="caution">
    <text evidence="13">The sequence shown here is derived from an EMBL/GenBank/DDBJ whole genome shotgun (WGS) entry which is preliminary data.</text>
</comment>
<keyword evidence="14" id="KW-1185">Reference proteome</keyword>
<comment type="similarity">
    <text evidence="2">Belongs to the GSP C family.</text>
</comment>
<dbReference type="Pfam" id="PF11356">
    <property type="entry name" value="T2SSC"/>
    <property type="match status" value="1"/>
</dbReference>
<keyword evidence="7" id="KW-0653">Protein transport</keyword>
<dbReference type="SUPFAM" id="SSF50156">
    <property type="entry name" value="PDZ domain-like"/>
    <property type="match status" value="1"/>
</dbReference>
<proteinExistence type="inferred from homology"/>
<evidence type="ECO:0000256" key="5">
    <source>
        <dbReference type="ARBA" id="ARBA00022519"/>
    </source>
</evidence>
<dbReference type="OrthoDB" id="1491375at2"/>
<keyword evidence="3" id="KW-0813">Transport</keyword>
<keyword evidence="4" id="KW-1003">Cell membrane</keyword>
<dbReference type="PROSITE" id="PS01141">
    <property type="entry name" value="T2SP_C"/>
    <property type="match status" value="1"/>
</dbReference>
<keyword evidence="5" id="KW-0997">Cell inner membrane</keyword>
<feature type="region of interest" description="Disordered" evidence="10">
    <location>
        <begin position="178"/>
        <end position="197"/>
    </location>
</feature>
<evidence type="ECO:0000256" key="7">
    <source>
        <dbReference type="ARBA" id="ARBA00022927"/>
    </source>
</evidence>
<name>A0A4Y8WJ18_9VIBR</name>
<evidence type="ECO:0000256" key="6">
    <source>
        <dbReference type="ARBA" id="ARBA00022692"/>
    </source>
</evidence>
<sequence>MKQNSAQALYKLSESLKEPHVQQRASYTIMIALLAISAWIIGQMIWQPWSSPSVSQWRPVNVTQGSSESAAGIDISELQNSHLFGELNQTAPVVEQPKLQDAPKSLLNVVLVGTVTSSAPEKSLAVIANRGRQATYGINEAIEGTRAKLVQVQSDRVIIDNSGRNETVMLEGLKYSKPEAAPKSKAETSSTRSQVPAEALEKIRQEIRQDSSKIFQYVRMSQIKKDGDVVGYRLSPGKDKALFESVGLQQGDIAVSINGLDLKDPSVMSEIFKNLSQLTELTLTVERNGQPHEIYIEL</sequence>
<organism evidence="13 14">
    <name type="scientific">Vibrio ouci</name>
    <dbReference type="NCBI Taxonomy" id="2499078"/>
    <lineage>
        <taxon>Bacteria</taxon>
        <taxon>Pseudomonadati</taxon>
        <taxon>Pseudomonadota</taxon>
        <taxon>Gammaproteobacteria</taxon>
        <taxon>Vibrionales</taxon>
        <taxon>Vibrionaceae</taxon>
        <taxon>Vibrio</taxon>
    </lineage>
</organism>
<evidence type="ECO:0000256" key="3">
    <source>
        <dbReference type="ARBA" id="ARBA00022448"/>
    </source>
</evidence>
<dbReference type="InterPro" id="IPR024961">
    <property type="entry name" value="T2SS_GspC_N"/>
</dbReference>
<evidence type="ECO:0000313" key="14">
    <source>
        <dbReference type="Proteomes" id="UP000297753"/>
    </source>
</evidence>
<dbReference type="RefSeq" id="WP_134834169.1">
    <property type="nucleotide sequence ID" value="NZ_SATR01000003.1"/>
</dbReference>
<evidence type="ECO:0000256" key="11">
    <source>
        <dbReference type="SAM" id="Phobius"/>
    </source>
</evidence>
<evidence type="ECO:0000256" key="10">
    <source>
        <dbReference type="SAM" id="MobiDB-lite"/>
    </source>
</evidence>
<evidence type="ECO:0000256" key="8">
    <source>
        <dbReference type="ARBA" id="ARBA00022989"/>
    </source>
</evidence>
<protein>
    <submittedName>
        <fullName evidence="13">Type II secretion system protein GspC</fullName>
    </submittedName>
</protein>
<feature type="domain" description="Type II secretion system protein GspC N-terminal" evidence="12">
    <location>
        <begin position="33"/>
        <end position="170"/>
    </location>
</feature>
<dbReference type="Proteomes" id="UP000297753">
    <property type="component" value="Unassembled WGS sequence"/>
</dbReference>
<comment type="subcellular location">
    <subcellularLocation>
        <location evidence="1">Cell inner membrane</location>
    </subcellularLocation>
</comment>
<evidence type="ECO:0000256" key="2">
    <source>
        <dbReference type="ARBA" id="ARBA00007986"/>
    </source>
</evidence>
<evidence type="ECO:0000313" key="13">
    <source>
        <dbReference type="EMBL" id="TFH92927.1"/>
    </source>
</evidence>
<accession>A0A4Y8WJ18</accession>
<dbReference type="Gene3D" id="2.30.30.830">
    <property type="match status" value="1"/>
</dbReference>
<feature type="transmembrane region" description="Helical" evidence="11">
    <location>
        <begin position="25"/>
        <end position="46"/>
    </location>
</feature>